<proteinExistence type="predicted"/>
<evidence type="ECO:0000313" key="5">
    <source>
        <dbReference type="Proteomes" id="UP000716291"/>
    </source>
</evidence>
<comment type="subcellular location">
    <subcellularLocation>
        <location evidence="1">Nucleus</location>
    </subcellularLocation>
</comment>
<reference evidence="4" key="1">
    <citation type="journal article" date="2020" name="Microb. Genom.">
        <title>Genetic diversity of clinical and environmental Mucorales isolates obtained from an investigation of mucormycosis cases among solid organ transplant recipients.</title>
        <authorList>
            <person name="Nguyen M.H."/>
            <person name="Kaul D."/>
            <person name="Muto C."/>
            <person name="Cheng S.J."/>
            <person name="Richter R.A."/>
            <person name="Bruno V.M."/>
            <person name="Liu G."/>
            <person name="Beyhan S."/>
            <person name="Sundermann A.J."/>
            <person name="Mounaud S."/>
            <person name="Pasculle A.W."/>
            <person name="Nierman W.C."/>
            <person name="Driscoll E."/>
            <person name="Cumbie R."/>
            <person name="Clancy C.J."/>
            <person name="Dupont C.L."/>
        </authorList>
    </citation>
    <scope>NUCLEOTIDE SEQUENCE</scope>
    <source>
        <strain evidence="4">GL11</strain>
    </source>
</reference>
<dbReference type="GO" id="GO:0000127">
    <property type="term" value="C:transcription factor TFIIIC complex"/>
    <property type="evidence" value="ECO:0007669"/>
    <property type="project" value="TreeGrafter"/>
</dbReference>
<protein>
    <submittedName>
        <fullName evidence="4">Uncharacterized protein</fullName>
    </submittedName>
</protein>
<sequence length="472" mass="53383">MKKWKLFLEEYKDLVKDNELINTPLYEQEEWELIASKTEIEAYLSSENAVQISLSPNQKNSLAMKRFDVIKVPNQNAFVINTGGSIWAVDFVPRRDKENIQYLAIGGYKSTDEQHLLGDDSNYHSLIQIWRYDGSPKVSTPPKLDMCVLHEFGIITELKWCPLSSCDEEGKLGILAVVIGDGSVYILVIPHPNRVRQQRGLEEDNVIYLIIKKPRFVLKLPKTYNLCLSWCQGLLACGTLEGTIVVWDISSSLRAQQPVLLAHIPEVGKAGIHSICWTSPLDRHFLLSTDMMGFVYVHDLRDPFLKHEVTRTRSMHVPLSGVGYHPEGFLYGDSEGNCRLNATFHSKKSIPMTYSGYGHIWSIDFCHFCQKVASVSSTGIAVTRCCVDTTGKLIKNKNNRMGDVLYQLRYDNKIFHYLKTTQADLSSAKDYQNTLIDPVVSLNKIVWNPNEAAHKWVASGGKAGLCRLDIVK</sequence>
<keyword evidence="5" id="KW-1185">Reference proteome</keyword>
<dbReference type="PANTHER" id="PTHR15052:SF2">
    <property type="entry name" value="GENERAL TRANSCRIPTION FACTOR 3C POLYPEPTIDE 2"/>
    <property type="match status" value="1"/>
</dbReference>
<dbReference type="SUPFAM" id="SSF50978">
    <property type="entry name" value="WD40 repeat-like"/>
    <property type="match status" value="1"/>
</dbReference>
<keyword evidence="2" id="KW-0804">Transcription</keyword>
<dbReference type="EMBL" id="JAANQT010000018">
    <property type="protein sequence ID" value="KAG1315871.1"/>
    <property type="molecule type" value="Genomic_DNA"/>
</dbReference>
<dbReference type="AlphaFoldDB" id="A0A9P7BXR0"/>
<dbReference type="GO" id="GO:0005634">
    <property type="term" value="C:nucleus"/>
    <property type="evidence" value="ECO:0007669"/>
    <property type="project" value="UniProtKB-SubCell"/>
</dbReference>
<evidence type="ECO:0000256" key="2">
    <source>
        <dbReference type="ARBA" id="ARBA00023163"/>
    </source>
</evidence>
<keyword evidence="3" id="KW-0539">Nucleus</keyword>
<accession>A0A9P7BXR0</accession>
<gene>
    <name evidence="4" type="ORF">G6F64_000309</name>
</gene>
<dbReference type="GO" id="GO:0006383">
    <property type="term" value="P:transcription by RNA polymerase III"/>
    <property type="evidence" value="ECO:0007669"/>
    <property type="project" value="TreeGrafter"/>
</dbReference>
<evidence type="ECO:0000313" key="4">
    <source>
        <dbReference type="EMBL" id="KAG1315871.1"/>
    </source>
</evidence>
<dbReference type="Gene3D" id="2.130.10.10">
    <property type="entry name" value="YVTN repeat-like/Quinoprotein amine dehydrogenase"/>
    <property type="match status" value="1"/>
</dbReference>
<dbReference type="InterPro" id="IPR015943">
    <property type="entry name" value="WD40/YVTN_repeat-like_dom_sf"/>
</dbReference>
<dbReference type="InterPro" id="IPR036322">
    <property type="entry name" value="WD40_repeat_dom_sf"/>
</dbReference>
<comment type="caution">
    <text evidence="4">The sequence shown here is derived from an EMBL/GenBank/DDBJ whole genome shotgun (WGS) entry which is preliminary data.</text>
</comment>
<name>A0A9P7BXR0_RHIOR</name>
<evidence type="ECO:0000256" key="1">
    <source>
        <dbReference type="ARBA" id="ARBA00004123"/>
    </source>
</evidence>
<organism evidence="4 5">
    <name type="scientific">Rhizopus oryzae</name>
    <name type="common">Mucormycosis agent</name>
    <name type="synonym">Rhizopus arrhizus var. delemar</name>
    <dbReference type="NCBI Taxonomy" id="64495"/>
    <lineage>
        <taxon>Eukaryota</taxon>
        <taxon>Fungi</taxon>
        <taxon>Fungi incertae sedis</taxon>
        <taxon>Mucoromycota</taxon>
        <taxon>Mucoromycotina</taxon>
        <taxon>Mucoromycetes</taxon>
        <taxon>Mucorales</taxon>
        <taxon>Mucorineae</taxon>
        <taxon>Rhizopodaceae</taxon>
        <taxon>Rhizopus</taxon>
    </lineage>
</organism>
<evidence type="ECO:0000256" key="3">
    <source>
        <dbReference type="ARBA" id="ARBA00023242"/>
    </source>
</evidence>
<dbReference type="OrthoDB" id="4703at2759"/>
<dbReference type="InterPro" id="IPR052416">
    <property type="entry name" value="GTF3C_component"/>
</dbReference>
<dbReference type="Proteomes" id="UP000716291">
    <property type="component" value="Unassembled WGS sequence"/>
</dbReference>
<dbReference type="PANTHER" id="PTHR15052">
    <property type="entry name" value="RNA POLYMERASE III TRANSCRIPTION INITIATION FACTOR COMPLEX SUBUNIT"/>
    <property type="match status" value="1"/>
</dbReference>